<dbReference type="AlphaFoldDB" id="A0A9D1JQF4"/>
<accession>A0A9D1JQF4</accession>
<reference evidence="2" key="1">
    <citation type="submission" date="2020-10" db="EMBL/GenBank/DDBJ databases">
        <authorList>
            <person name="Gilroy R."/>
        </authorList>
    </citation>
    <scope>NUCLEOTIDE SEQUENCE</scope>
    <source>
        <strain evidence="2">CHK178-757</strain>
    </source>
</reference>
<name>A0A9D1JQF4_9FIRM</name>
<dbReference type="Proteomes" id="UP000823927">
    <property type="component" value="Unassembled WGS sequence"/>
</dbReference>
<keyword evidence="1" id="KW-0732">Signal</keyword>
<organism evidence="2 3">
    <name type="scientific">Candidatus Scybalocola faecigallinarum</name>
    <dbReference type="NCBI Taxonomy" id="2840941"/>
    <lineage>
        <taxon>Bacteria</taxon>
        <taxon>Bacillati</taxon>
        <taxon>Bacillota</taxon>
        <taxon>Clostridia</taxon>
        <taxon>Lachnospirales</taxon>
        <taxon>Lachnospiraceae</taxon>
        <taxon>Lachnospiraceae incertae sedis</taxon>
        <taxon>Candidatus Scybalocola (ex Gilroy et al. 2021)</taxon>
    </lineage>
</organism>
<evidence type="ECO:0000256" key="1">
    <source>
        <dbReference type="SAM" id="SignalP"/>
    </source>
</evidence>
<reference evidence="2" key="2">
    <citation type="journal article" date="2021" name="PeerJ">
        <title>Extensive microbial diversity within the chicken gut microbiome revealed by metagenomics and culture.</title>
        <authorList>
            <person name="Gilroy R."/>
            <person name="Ravi A."/>
            <person name="Getino M."/>
            <person name="Pursley I."/>
            <person name="Horton D.L."/>
            <person name="Alikhan N.F."/>
            <person name="Baker D."/>
            <person name="Gharbi K."/>
            <person name="Hall N."/>
            <person name="Watson M."/>
            <person name="Adriaenssens E.M."/>
            <person name="Foster-Nyarko E."/>
            <person name="Jarju S."/>
            <person name="Secka A."/>
            <person name="Antonio M."/>
            <person name="Oren A."/>
            <person name="Chaudhuri R.R."/>
            <person name="La Ragione R."/>
            <person name="Hildebrand F."/>
            <person name="Pallen M.J."/>
        </authorList>
    </citation>
    <scope>NUCLEOTIDE SEQUENCE</scope>
    <source>
        <strain evidence="2">CHK178-757</strain>
    </source>
</reference>
<dbReference type="EMBL" id="DVIT01000007">
    <property type="protein sequence ID" value="HIS46275.1"/>
    <property type="molecule type" value="Genomic_DNA"/>
</dbReference>
<evidence type="ECO:0000313" key="3">
    <source>
        <dbReference type="Proteomes" id="UP000823927"/>
    </source>
</evidence>
<feature type="chain" id="PRO_5039608673" evidence="1">
    <location>
        <begin position="25"/>
        <end position="526"/>
    </location>
</feature>
<proteinExistence type="predicted"/>
<protein>
    <submittedName>
        <fullName evidence="2">Uncharacterized protein</fullName>
    </submittedName>
</protein>
<comment type="caution">
    <text evidence="2">The sequence shown here is derived from an EMBL/GenBank/DDBJ whole genome shotgun (WGS) entry which is preliminary data.</text>
</comment>
<gene>
    <name evidence="2" type="ORF">IAB46_01740</name>
</gene>
<feature type="signal peptide" evidence="1">
    <location>
        <begin position="1"/>
        <end position="24"/>
    </location>
</feature>
<sequence length="526" mass="56595">MKGLLCVAAAVLAVSVVSGPAAYAMNVPVLAAEDESGSSLDEILDDLENSTPAELNYANPMGYWAGMTYVNENMGISLTLPDSFEILETQNDSQVSYLVAAADSQAQEFFQLVSVDLTVSDDEDLTEQECLELMGESLVSSAGLSVSNEAFSTATLGGQDWTQMSVDISSEDGAGGQARCYCLKDVSTAYIATVISFEGGNTGIQAILDSITPLEQGVWNGNVYMNEGMGISMTIPERFAITKNDSSLADAGLIFYAMAQDTGETIQMFSISTEDGVPEDYDEEDLLNDVLSGMTESDEYTLGEEKFSDVEICGTDYTLMTVTASYGEGADIGFNYYGRLTDDMAYVLVCTGLDSQALADEVIQAAIPCESGSFYGETYLNTSIGIGFTLPETWDVLSGYTQESGYDQAFMAGDADSGESIQLQVYNLEELGLSDLTEEVYGQQIMEIYEDQGLDAEDTIGSIAIGSAPYSVVTATGNIEGWAVKMNICYRIQDDHLYVFFFTCDQAEQTEGYSDMLAQMGITGEM</sequence>
<evidence type="ECO:0000313" key="2">
    <source>
        <dbReference type="EMBL" id="HIS46275.1"/>
    </source>
</evidence>